<gene>
    <name evidence="2" type="ORF">DFR76_103297</name>
</gene>
<evidence type="ECO:0000313" key="3">
    <source>
        <dbReference type="Proteomes" id="UP000254869"/>
    </source>
</evidence>
<dbReference type="AlphaFoldDB" id="A0A370I926"/>
<organism evidence="2 3">
    <name type="scientific">Nocardia pseudobrasiliensis</name>
    <dbReference type="NCBI Taxonomy" id="45979"/>
    <lineage>
        <taxon>Bacteria</taxon>
        <taxon>Bacillati</taxon>
        <taxon>Actinomycetota</taxon>
        <taxon>Actinomycetes</taxon>
        <taxon>Mycobacteriales</taxon>
        <taxon>Nocardiaceae</taxon>
        <taxon>Nocardia</taxon>
    </lineage>
</organism>
<dbReference type="Proteomes" id="UP000254869">
    <property type="component" value="Unassembled WGS sequence"/>
</dbReference>
<dbReference type="EMBL" id="QQBC01000003">
    <property type="protein sequence ID" value="RDI67226.1"/>
    <property type="molecule type" value="Genomic_DNA"/>
</dbReference>
<protein>
    <submittedName>
        <fullName evidence="2">Uncharacterized protein</fullName>
    </submittedName>
</protein>
<comment type="caution">
    <text evidence="2">The sequence shown here is derived from an EMBL/GenBank/DDBJ whole genome shotgun (WGS) entry which is preliminary data.</text>
</comment>
<evidence type="ECO:0000256" key="1">
    <source>
        <dbReference type="SAM" id="MobiDB-lite"/>
    </source>
</evidence>
<sequence length="133" mass="13686">MAGYPLGMHRIVFTVSVVIAALLPASCDYVGGGSSVAPSSEGPSYGTTTSALPSAPVRAPSGTAPGQVRRQSCKDLVDKLNKIRDEQGQPGVDRAVADAIAEYPTKPDWPVLTPDQRQAAVDGAHDAATGKCP</sequence>
<accession>A0A370I926</accession>
<evidence type="ECO:0000313" key="2">
    <source>
        <dbReference type="EMBL" id="RDI67226.1"/>
    </source>
</evidence>
<dbReference type="STRING" id="1210086.GCA_001613105_07339"/>
<feature type="region of interest" description="Disordered" evidence="1">
    <location>
        <begin position="33"/>
        <end position="70"/>
    </location>
</feature>
<feature type="compositionally biased region" description="Polar residues" evidence="1">
    <location>
        <begin position="36"/>
        <end position="52"/>
    </location>
</feature>
<keyword evidence="3" id="KW-1185">Reference proteome</keyword>
<proteinExistence type="predicted"/>
<feature type="region of interest" description="Disordered" evidence="1">
    <location>
        <begin position="107"/>
        <end position="133"/>
    </location>
</feature>
<name>A0A370I926_9NOCA</name>
<reference evidence="2 3" key="1">
    <citation type="submission" date="2018-07" db="EMBL/GenBank/DDBJ databases">
        <title>Genomic Encyclopedia of Type Strains, Phase IV (KMG-IV): sequencing the most valuable type-strain genomes for metagenomic binning, comparative biology and taxonomic classification.</title>
        <authorList>
            <person name="Goeker M."/>
        </authorList>
    </citation>
    <scope>NUCLEOTIDE SEQUENCE [LARGE SCALE GENOMIC DNA]</scope>
    <source>
        <strain evidence="2 3">DSM 44290</strain>
    </source>
</reference>